<accession>A0ABU1J1Z9</accession>
<evidence type="ECO:0008006" key="3">
    <source>
        <dbReference type="Google" id="ProtNLM"/>
    </source>
</evidence>
<sequence length="162" mass="18864">MSSRENQVIIKEIIEIARTLNNPIPKEKPLDIITISNAERILHYAFDEVYGEDEYTWSDIRQLETSELRRKLYEITTPSKLEGLEDLTEYIADHLRKSIPEQYSDFFEVIVVDLKNCAINRIVTGKISNFYEIILHIYKSGGLPCGWQGNYPDEGKIIAYYN</sequence>
<dbReference type="EMBL" id="JAVDQH010000015">
    <property type="protein sequence ID" value="MDR6245537.1"/>
    <property type="molecule type" value="Genomic_DNA"/>
</dbReference>
<gene>
    <name evidence="1" type="ORF">JOC58_003450</name>
</gene>
<evidence type="ECO:0000313" key="2">
    <source>
        <dbReference type="Proteomes" id="UP001185028"/>
    </source>
</evidence>
<protein>
    <recommendedName>
        <fullName evidence="3">Cytoplasmic protein</fullName>
    </recommendedName>
</protein>
<dbReference type="Proteomes" id="UP001185028">
    <property type="component" value="Unassembled WGS sequence"/>
</dbReference>
<organism evidence="1 2">
    <name type="scientific">Paenibacillus hunanensis</name>
    <dbReference type="NCBI Taxonomy" id="539262"/>
    <lineage>
        <taxon>Bacteria</taxon>
        <taxon>Bacillati</taxon>
        <taxon>Bacillota</taxon>
        <taxon>Bacilli</taxon>
        <taxon>Bacillales</taxon>
        <taxon>Paenibacillaceae</taxon>
        <taxon>Paenibacillus</taxon>
    </lineage>
</organism>
<name>A0ABU1J1Z9_9BACL</name>
<dbReference type="RefSeq" id="WP_188775162.1">
    <property type="nucleotide sequence ID" value="NZ_BMMB01000004.1"/>
</dbReference>
<keyword evidence="2" id="KW-1185">Reference proteome</keyword>
<evidence type="ECO:0000313" key="1">
    <source>
        <dbReference type="EMBL" id="MDR6245537.1"/>
    </source>
</evidence>
<reference evidence="1 2" key="1">
    <citation type="submission" date="2023-07" db="EMBL/GenBank/DDBJ databases">
        <title>Genomic Encyclopedia of Type Strains, Phase IV (KMG-IV): sequencing the most valuable type-strain genomes for metagenomic binning, comparative biology and taxonomic classification.</title>
        <authorList>
            <person name="Goeker M."/>
        </authorList>
    </citation>
    <scope>NUCLEOTIDE SEQUENCE [LARGE SCALE GENOMIC DNA]</scope>
    <source>
        <strain evidence="1 2">DSM 22170</strain>
    </source>
</reference>
<proteinExistence type="predicted"/>
<comment type="caution">
    <text evidence="1">The sequence shown here is derived from an EMBL/GenBank/DDBJ whole genome shotgun (WGS) entry which is preliminary data.</text>
</comment>